<dbReference type="GeneID" id="28735541"/>
<dbReference type="VEuPathDB" id="FungiDB:AB675_3597"/>
<dbReference type="OrthoDB" id="10255128at2759"/>
<dbReference type="PANTHER" id="PTHR15629">
    <property type="entry name" value="SH3YL1 PROTEIN"/>
    <property type="match status" value="1"/>
</dbReference>
<organism evidence="2 3">
    <name type="scientific">Cyphellophora attinorum</name>
    <dbReference type="NCBI Taxonomy" id="1664694"/>
    <lineage>
        <taxon>Eukaryota</taxon>
        <taxon>Fungi</taxon>
        <taxon>Dikarya</taxon>
        <taxon>Ascomycota</taxon>
        <taxon>Pezizomycotina</taxon>
        <taxon>Eurotiomycetes</taxon>
        <taxon>Chaetothyriomycetidae</taxon>
        <taxon>Chaetothyriales</taxon>
        <taxon>Cyphellophoraceae</taxon>
        <taxon>Cyphellophora</taxon>
    </lineage>
</organism>
<dbReference type="CDD" id="cd11524">
    <property type="entry name" value="SYLF"/>
    <property type="match status" value="1"/>
</dbReference>
<dbReference type="PANTHER" id="PTHR15629:SF8">
    <property type="entry name" value="DUF500 DOMAIN PROTEIN (AFU_ORTHOLOGUE AFUA_5G07310)"/>
    <property type="match status" value="1"/>
</dbReference>
<dbReference type="EMBL" id="LFJN01000026">
    <property type="protein sequence ID" value="KPI37093.1"/>
    <property type="molecule type" value="Genomic_DNA"/>
</dbReference>
<sequence length="209" mass="21171">MAKDSAKKETDSAAKILTSFLKKIPPQVLAEAKGLAIFSGFRGGMWVAGSGGSGVVVARLPDGTWSPPSAFQVRSGSFGLSLGIDVFDCIAVLNTPEALAAYYSESDAGGKVVMGGGISVAAGPVASTTASTSDSGSGGKKAVYTYTKSMGLYGGVTVDGTVIKANQKVNEAWYGQSGVTVEKILRGDVKAGEWPTGGNGLREVLAGIP</sequence>
<evidence type="ECO:0000313" key="3">
    <source>
        <dbReference type="Proteomes" id="UP000038010"/>
    </source>
</evidence>
<dbReference type="GO" id="GO:0035091">
    <property type="term" value="F:phosphatidylinositol binding"/>
    <property type="evidence" value="ECO:0007669"/>
    <property type="project" value="TreeGrafter"/>
</dbReference>
<dbReference type="Pfam" id="PF04366">
    <property type="entry name" value="Ysc84"/>
    <property type="match status" value="1"/>
</dbReference>
<proteinExistence type="predicted"/>
<dbReference type="RefSeq" id="XP_017997056.1">
    <property type="nucleotide sequence ID" value="XM_018143661.1"/>
</dbReference>
<name>A0A0N1H044_9EURO</name>
<dbReference type="Proteomes" id="UP000038010">
    <property type="component" value="Unassembled WGS sequence"/>
</dbReference>
<evidence type="ECO:0000313" key="2">
    <source>
        <dbReference type="EMBL" id="KPI37093.1"/>
    </source>
</evidence>
<gene>
    <name evidence="2" type="ORF">AB675_3597</name>
</gene>
<dbReference type="InterPro" id="IPR007461">
    <property type="entry name" value="Ysc84_actin-binding"/>
</dbReference>
<feature type="domain" description="Ysc84 actin-binding" evidence="1">
    <location>
        <begin position="75"/>
        <end position="206"/>
    </location>
</feature>
<evidence type="ECO:0000259" key="1">
    <source>
        <dbReference type="Pfam" id="PF04366"/>
    </source>
</evidence>
<protein>
    <submittedName>
        <fullName evidence="2">SH3 domain-containing YSC84-like protein 1</fullName>
    </submittedName>
</protein>
<dbReference type="STRING" id="1664694.A0A0N1H044"/>
<accession>A0A0N1H044</accession>
<dbReference type="InterPro" id="IPR051702">
    <property type="entry name" value="SH3_domain_YSC84-like"/>
</dbReference>
<keyword evidence="3" id="KW-1185">Reference proteome</keyword>
<dbReference type="AlphaFoldDB" id="A0A0N1H044"/>
<reference evidence="2 3" key="1">
    <citation type="submission" date="2015-06" db="EMBL/GenBank/DDBJ databases">
        <title>Draft genome of the ant-associated black yeast Phialophora attae CBS 131958.</title>
        <authorList>
            <person name="Moreno L.F."/>
            <person name="Stielow B.J."/>
            <person name="de Hoog S."/>
            <person name="Vicente V.A."/>
            <person name="Weiss V.A."/>
            <person name="de Vries M."/>
            <person name="Cruz L.M."/>
            <person name="Souza E.M."/>
        </authorList>
    </citation>
    <scope>NUCLEOTIDE SEQUENCE [LARGE SCALE GENOMIC DNA]</scope>
    <source>
        <strain evidence="2 3">CBS 131958</strain>
    </source>
</reference>
<comment type="caution">
    <text evidence="2">The sequence shown here is derived from an EMBL/GenBank/DDBJ whole genome shotgun (WGS) entry which is preliminary data.</text>
</comment>